<organism evidence="1 2">
    <name type="scientific">Desulfovibrio ferrophilus</name>
    <dbReference type="NCBI Taxonomy" id="241368"/>
    <lineage>
        <taxon>Bacteria</taxon>
        <taxon>Pseudomonadati</taxon>
        <taxon>Thermodesulfobacteriota</taxon>
        <taxon>Desulfovibrionia</taxon>
        <taxon>Desulfovibrionales</taxon>
        <taxon>Desulfovibrionaceae</taxon>
        <taxon>Desulfovibrio</taxon>
    </lineage>
</organism>
<gene>
    <name evidence="1" type="ORF">DFE_0711</name>
</gene>
<keyword evidence="2" id="KW-1185">Reference proteome</keyword>
<accession>A0A2Z6AW16</accession>
<evidence type="ECO:0000313" key="2">
    <source>
        <dbReference type="Proteomes" id="UP000269883"/>
    </source>
</evidence>
<name>A0A2Z6AW16_9BACT</name>
<dbReference type="Proteomes" id="UP000269883">
    <property type="component" value="Chromosome"/>
</dbReference>
<evidence type="ECO:0000313" key="1">
    <source>
        <dbReference type="EMBL" id="BBD07437.1"/>
    </source>
</evidence>
<reference evidence="1 2" key="1">
    <citation type="journal article" date="2018" name="Sci. Adv.">
        <title>Multi-heme cytochromes provide a pathway for survival in energy-limited environments.</title>
        <authorList>
            <person name="Deng X."/>
            <person name="Dohmae N."/>
            <person name="Nealson K.H."/>
            <person name="Hashimoto K."/>
            <person name="Okamoto A."/>
        </authorList>
    </citation>
    <scope>NUCLEOTIDE SEQUENCE [LARGE SCALE GENOMIC DNA]</scope>
    <source>
        <strain evidence="1 2">IS5</strain>
    </source>
</reference>
<protein>
    <submittedName>
        <fullName evidence="1">Uncharacterized protein</fullName>
    </submittedName>
</protein>
<dbReference type="EMBL" id="AP017378">
    <property type="protein sequence ID" value="BBD07437.1"/>
    <property type="molecule type" value="Genomic_DNA"/>
</dbReference>
<dbReference type="AlphaFoldDB" id="A0A2Z6AW16"/>
<sequence length="77" mass="8650">MDPVVVAPTPVVAAAPLAAAAASTPFDSVESPASLRRRRFFYTRTKYPTKKLFLMQAIDNINERFTLMPETNIRRHS</sequence>
<dbReference type="KEGG" id="dfl:DFE_0711"/>
<proteinExistence type="predicted"/>